<dbReference type="RefSeq" id="WP_022088014.1">
    <property type="nucleotide sequence ID" value="NZ_JAODBU010000004.1"/>
</dbReference>
<protein>
    <recommendedName>
        <fullName evidence="4">Lipoprotein</fullName>
    </recommendedName>
</protein>
<dbReference type="PROSITE" id="PS51257">
    <property type="entry name" value="PROKAR_LIPOPROTEIN"/>
    <property type="match status" value="1"/>
</dbReference>
<evidence type="ECO:0000313" key="2">
    <source>
        <dbReference type="EMBL" id="MCT7398385.1"/>
    </source>
</evidence>
<feature type="chain" id="PRO_5047018740" description="Lipoprotein" evidence="1">
    <location>
        <begin position="22"/>
        <end position="211"/>
    </location>
</feature>
<evidence type="ECO:0000313" key="3">
    <source>
        <dbReference type="Proteomes" id="UP001431199"/>
    </source>
</evidence>
<accession>A0ABT2LYN1</accession>
<dbReference type="EMBL" id="JAODBU010000004">
    <property type="protein sequence ID" value="MCT7398385.1"/>
    <property type="molecule type" value="Genomic_DNA"/>
</dbReference>
<reference evidence="2" key="1">
    <citation type="submission" date="2022-09" db="EMBL/GenBank/DDBJ databases">
        <title>Eubacterium sp. LFL-14 isolated from human feces.</title>
        <authorList>
            <person name="Liu F."/>
        </authorList>
    </citation>
    <scope>NUCLEOTIDE SEQUENCE</scope>
    <source>
        <strain evidence="2">LFL-14</strain>
    </source>
</reference>
<evidence type="ECO:0000256" key="1">
    <source>
        <dbReference type="SAM" id="SignalP"/>
    </source>
</evidence>
<comment type="caution">
    <text evidence="2">The sequence shown here is derived from an EMBL/GenBank/DDBJ whole genome shotgun (WGS) entry which is preliminary data.</text>
</comment>
<organism evidence="2 3">
    <name type="scientific">Eubacterium album</name>
    <dbReference type="NCBI Taxonomy" id="2978477"/>
    <lineage>
        <taxon>Bacteria</taxon>
        <taxon>Bacillati</taxon>
        <taxon>Bacillota</taxon>
        <taxon>Clostridia</taxon>
        <taxon>Eubacteriales</taxon>
        <taxon>Eubacteriaceae</taxon>
        <taxon>Eubacterium</taxon>
    </lineage>
</organism>
<keyword evidence="3" id="KW-1185">Reference proteome</keyword>
<name>A0ABT2LYN1_9FIRM</name>
<evidence type="ECO:0008006" key="4">
    <source>
        <dbReference type="Google" id="ProtNLM"/>
    </source>
</evidence>
<gene>
    <name evidence="2" type="ORF">N5B56_04675</name>
</gene>
<sequence>MLKKKIISLLMVMTIALTFVGCDNKVGDIALEKGQTAIHISKDGKVQYGVAESFDKDYYDKKELKSTVENEVDEFNSDSDASGKDALSLKSMDVKKDVATMIMEFASTTDFGTYILKYNNPDKGTFYIGDISDNEDCEIKGKFYAPDNKKKSVSEDKISDLDDNILIVNEQMKVQIEGTVKYVSENCKISDGVVETAKTDDGISYIVYTLK</sequence>
<keyword evidence="1" id="KW-0732">Signal</keyword>
<dbReference type="Proteomes" id="UP001431199">
    <property type="component" value="Unassembled WGS sequence"/>
</dbReference>
<proteinExistence type="predicted"/>
<feature type="signal peptide" evidence="1">
    <location>
        <begin position="1"/>
        <end position="21"/>
    </location>
</feature>